<protein>
    <recommendedName>
        <fullName evidence="4">Aminopeptidase</fullName>
    </recommendedName>
</protein>
<feature type="active site" evidence="5">
    <location>
        <position position="385"/>
    </location>
</feature>
<keyword evidence="2 4" id="KW-0378">Hydrolase</keyword>
<dbReference type="InterPro" id="IPR004134">
    <property type="entry name" value="Peptidase_C1B"/>
</dbReference>
<dbReference type="SUPFAM" id="SSF54001">
    <property type="entry name" value="Cysteine proteinases"/>
    <property type="match status" value="1"/>
</dbReference>
<dbReference type="AlphaFoldDB" id="A0A7V3RFP7"/>
<gene>
    <name evidence="6" type="ORF">ENX73_06515</name>
</gene>
<comment type="similarity">
    <text evidence="4">Belongs to the peptidase C1 family.</text>
</comment>
<dbReference type="GO" id="GO:0006508">
    <property type="term" value="P:proteolysis"/>
    <property type="evidence" value="ECO:0007669"/>
    <property type="project" value="UniProtKB-KW"/>
</dbReference>
<dbReference type="CDD" id="cd00585">
    <property type="entry name" value="Peptidase_C1B"/>
    <property type="match status" value="1"/>
</dbReference>
<reference evidence="6" key="1">
    <citation type="journal article" date="2020" name="mSystems">
        <title>Genome- and Community-Level Interaction Insights into Carbon Utilization and Element Cycling Functions of Hydrothermarchaeota in Hydrothermal Sediment.</title>
        <authorList>
            <person name="Zhou Z."/>
            <person name="Liu Y."/>
            <person name="Xu W."/>
            <person name="Pan J."/>
            <person name="Luo Z.H."/>
            <person name="Li M."/>
        </authorList>
    </citation>
    <scope>NUCLEOTIDE SEQUENCE [LARGE SCALE GENOMIC DNA]</scope>
    <source>
        <strain evidence="6">SpSt-966</strain>
    </source>
</reference>
<evidence type="ECO:0000313" key="6">
    <source>
        <dbReference type="EMBL" id="HGE75758.1"/>
    </source>
</evidence>
<name>A0A7V3RFP7_9BACT</name>
<dbReference type="Gene3D" id="3.90.70.10">
    <property type="entry name" value="Cysteine proteinases"/>
    <property type="match status" value="1"/>
</dbReference>
<dbReference type="Pfam" id="PF03051">
    <property type="entry name" value="Peptidase_C1_2"/>
    <property type="match status" value="1"/>
</dbReference>
<feature type="active site" evidence="5">
    <location>
        <position position="69"/>
    </location>
</feature>
<keyword evidence="3 4" id="KW-0788">Thiol protease</keyword>
<dbReference type="PROSITE" id="PS00139">
    <property type="entry name" value="THIOL_PROTEASE_CYS"/>
    <property type="match status" value="1"/>
</dbReference>
<comment type="caution">
    <text evidence="6">The sequence shown here is derived from an EMBL/GenBank/DDBJ whole genome shotgun (WGS) entry which is preliminary data.</text>
</comment>
<dbReference type="PANTHER" id="PTHR10363">
    <property type="entry name" value="BLEOMYCIN HYDROLASE"/>
    <property type="match status" value="1"/>
</dbReference>
<dbReference type="EMBL" id="DTPE01000257">
    <property type="protein sequence ID" value="HGE75758.1"/>
    <property type="molecule type" value="Genomic_DNA"/>
</dbReference>
<evidence type="ECO:0000256" key="3">
    <source>
        <dbReference type="ARBA" id="ARBA00022807"/>
    </source>
</evidence>
<evidence type="ECO:0000256" key="1">
    <source>
        <dbReference type="ARBA" id="ARBA00022670"/>
    </source>
</evidence>
<dbReference type="GO" id="GO:0043418">
    <property type="term" value="P:homocysteine catabolic process"/>
    <property type="evidence" value="ECO:0007669"/>
    <property type="project" value="TreeGrafter"/>
</dbReference>
<evidence type="ECO:0000256" key="2">
    <source>
        <dbReference type="ARBA" id="ARBA00022801"/>
    </source>
</evidence>
<sequence length="446" mass="51702">MQLELNSIKEFRKDFESSDKNIVAMNAASNGSLNSVALNRNHYVQSMNRIFSNEIKTRGITNQKKSGRCWMFAGLNVLRESIADKLNVESFELSQSYQMFWDKLEKANYFLESIIETAKEDLHGRLVMWLLSKPVEDGGQWGMFVDLVEKYGVLPKDLMDESFQTSESATMNRLLDTKLREDAMVLRDMIDSGKSPKEVQKKKVEMLNEIYRMLSINIGLPPEKFDYEYKDKDGNFHRVEKITPVEFYKEFCGIDLENTVSVINCPTHDKEFMKTYTVKYLGNVVGGKGILYLNLDMKEFKDLAKGRILEDDLVWFTADVGKMMEREKGALDTEVYDFENLYSTKFIFNKAQRLDYGNSLMTHAMVFTGVDIDENGNPMKWKVENSWGDQIGDKGYFTMSDSWFDEYVYEIVVDQKYLSSKMKKALKEKPVILEPWDPMGSVAFTR</sequence>
<evidence type="ECO:0000256" key="5">
    <source>
        <dbReference type="PIRSR" id="PIRSR005700-1"/>
    </source>
</evidence>
<keyword evidence="1 4" id="KW-0645">Protease</keyword>
<evidence type="ECO:0000256" key="4">
    <source>
        <dbReference type="PIRNR" id="PIRNR005700"/>
    </source>
</evidence>
<organism evidence="6">
    <name type="scientific">Mesoaciditoga lauensis</name>
    <dbReference type="NCBI Taxonomy" id="1495039"/>
    <lineage>
        <taxon>Bacteria</taxon>
        <taxon>Thermotogati</taxon>
        <taxon>Thermotogota</taxon>
        <taxon>Thermotogae</taxon>
        <taxon>Mesoaciditogales</taxon>
        <taxon>Mesoaciditogaceae</taxon>
        <taxon>Mesoaciditoga</taxon>
    </lineage>
</organism>
<dbReference type="PANTHER" id="PTHR10363:SF2">
    <property type="entry name" value="BLEOMYCIN HYDROLASE"/>
    <property type="match status" value="1"/>
</dbReference>
<dbReference type="InterPro" id="IPR000169">
    <property type="entry name" value="Pept_cys_AS"/>
</dbReference>
<proteinExistence type="inferred from homology"/>
<dbReference type="GO" id="GO:0009636">
    <property type="term" value="P:response to toxic substance"/>
    <property type="evidence" value="ECO:0007669"/>
    <property type="project" value="TreeGrafter"/>
</dbReference>
<dbReference type="InterPro" id="IPR038765">
    <property type="entry name" value="Papain-like_cys_pep_sf"/>
</dbReference>
<dbReference type="GO" id="GO:0005737">
    <property type="term" value="C:cytoplasm"/>
    <property type="evidence" value="ECO:0007669"/>
    <property type="project" value="TreeGrafter"/>
</dbReference>
<dbReference type="PIRSF" id="PIRSF005700">
    <property type="entry name" value="PepC"/>
    <property type="match status" value="1"/>
</dbReference>
<dbReference type="GO" id="GO:0070005">
    <property type="term" value="F:cysteine-type aminopeptidase activity"/>
    <property type="evidence" value="ECO:0007669"/>
    <property type="project" value="InterPro"/>
</dbReference>
<feature type="active site" evidence="5">
    <location>
        <position position="363"/>
    </location>
</feature>
<accession>A0A7V3RFP7</accession>
<keyword evidence="4 6" id="KW-0031">Aminopeptidase</keyword>